<evidence type="ECO:0000313" key="9">
    <source>
        <dbReference type="Proteomes" id="UP000316706"/>
    </source>
</evidence>
<proteinExistence type="inferred from homology"/>
<keyword evidence="9" id="KW-1185">Reference proteome</keyword>
<organism evidence="8 9">
    <name type="scientific">Actinomadura hallensis</name>
    <dbReference type="NCBI Taxonomy" id="337895"/>
    <lineage>
        <taxon>Bacteria</taxon>
        <taxon>Bacillati</taxon>
        <taxon>Actinomycetota</taxon>
        <taxon>Actinomycetes</taxon>
        <taxon>Streptosporangiales</taxon>
        <taxon>Thermomonosporaceae</taxon>
        <taxon>Actinomadura</taxon>
    </lineage>
</organism>
<evidence type="ECO:0000313" key="8">
    <source>
        <dbReference type="EMBL" id="TQM71854.1"/>
    </source>
</evidence>
<dbReference type="Gene3D" id="3.90.1720.10">
    <property type="entry name" value="endopeptidase domain like (from Nostoc punctiforme)"/>
    <property type="match status" value="1"/>
</dbReference>
<dbReference type="AlphaFoldDB" id="A0A543IMN9"/>
<dbReference type="PANTHER" id="PTHR47359">
    <property type="entry name" value="PEPTIDOGLYCAN DL-ENDOPEPTIDASE CWLO"/>
    <property type="match status" value="1"/>
</dbReference>
<dbReference type="InterPro" id="IPR051794">
    <property type="entry name" value="PG_Endopeptidase_C40"/>
</dbReference>
<dbReference type="PROSITE" id="PS51935">
    <property type="entry name" value="NLPC_P60"/>
    <property type="match status" value="1"/>
</dbReference>
<sequence length="429" mass="46002">MAPGAEGTRRATSSPPRSCPRGLALRVAAFTSTAAIGMSLLVPVASAQPTPTEPAPSAEDIEHSERQVRERAAEVGRTKAKLAQADGELDRLAVAAAAAVERYNGQRLELQRSLQAHRDAQARLSDADRRLEEARAGLASMAAQLYRNNTGYDQISSALVGDGGPQGFMDRAAMAEVLVKRRTVMVDRVEASKNVADVFRRQAQRALDRHKEAMRRAEEARRLAEDAVSRQQESVDRIEAEKRRLERRLGKAEARTARLKRARERALQSAKAHQAGAAFTGSGRPAADGPITSAAPGAIAVRAALKWLGTPYSWGGGTIAGPSRGIAHGAGIRGFDCSGLAMYAWHKAGVQLDHWTGTQWTSGPRVPLDALRPGDLVFFAKDTSDPDTIHHVGIYIGKGQMVEAPYTGGRVRIASIHRGDLIGATRPSG</sequence>
<dbReference type="EMBL" id="VFPO01000001">
    <property type="protein sequence ID" value="TQM71854.1"/>
    <property type="molecule type" value="Genomic_DNA"/>
</dbReference>
<name>A0A543IMN9_9ACTN</name>
<evidence type="ECO:0000256" key="4">
    <source>
        <dbReference type="ARBA" id="ARBA00022807"/>
    </source>
</evidence>
<evidence type="ECO:0000256" key="6">
    <source>
        <dbReference type="SAM" id="MobiDB-lite"/>
    </source>
</evidence>
<keyword evidence="4" id="KW-0788">Thiol protease</keyword>
<feature type="coiled-coil region" evidence="5">
    <location>
        <begin position="200"/>
        <end position="262"/>
    </location>
</feature>
<accession>A0A543IMN9</accession>
<evidence type="ECO:0000256" key="1">
    <source>
        <dbReference type="ARBA" id="ARBA00007074"/>
    </source>
</evidence>
<comment type="similarity">
    <text evidence="1">Belongs to the peptidase C40 family.</text>
</comment>
<evidence type="ECO:0000259" key="7">
    <source>
        <dbReference type="PROSITE" id="PS51935"/>
    </source>
</evidence>
<dbReference type="Pfam" id="PF00877">
    <property type="entry name" value="NLPC_P60"/>
    <property type="match status" value="1"/>
</dbReference>
<feature type="region of interest" description="Disordered" evidence="6">
    <location>
        <begin position="1"/>
        <end position="20"/>
    </location>
</feature>
<evidence type="ECO:0000256" key="2">
    <source>
        <dbReference type="ARBA" id="ARBA00022670"/>
    </source>
</evidence>
<evidence type="ECO:0000256" key="3">
    <source>
        <dbReference type="ARBA" id="ARBA00022801"/>
    </source>
</evidence>
<keyword evidence="2" id="KW-0645">Protease</keyword>
<dbReference type="OrthoDB" id="3209655at2"/>
<feature type="domain" description="NlpC/P60" evidence="7">
    <location>
        <begin position="294"/>
        <end position="429"/>
    </location>
</feature>
<dbReference type="PANTHER" id="PTHR47359:SF3">
    <property type="entry name" value="NLP_P60 DOMAIN-CONTAINING PROTEIN-RELATED"/>
    <property type="match status" value="1"/>
</dbReference>
<dbReference type="Proteomes" id="UP000316706">
    <property type="component" value="Unassembled WGS sequence"/>
</dbReference>
<reference evidence="8 9" key="1">
    <citation type="submission" date="2019-06" db="EMBL/GenBank/DDBJ databases">
        <title>Sequencing the genomes of 1000 actinobacteria strains.</title>
        <authorList>
            <person name="Klenk H.-P."/>
        </authorList>
    </citation>
    <scope>NUCLEOTIDE SEQUENCE [LARGE SCALE GENOMIC DNA]</scope>
    <source>
        <strain evidence="8 9">DSM 45043</strain>
    </source>
</reference>
<dbReference type="SUPFAM" id="SSF54001">
    <property type="entry name" value="Cysteine proteinases"/>
    <property type="match status" value="1"/>
</dbReference>
<protein>
    <submittedName>
        <fullName evidence="8">Cell wall-associated NlpC family hydrolase</fullName>
    </submittedName>
</protein>
<evidence type="ECO:0000256" key="5">
    <source>
        <dbReference type="SAM" id="Coils"/>
    </source>
</evidence>
<keyword evidence="5" id="KW-0175">Coiled coil</keyword>
<keyword evidence="3 8" id="KW-0378">Hydrolase</keyword>
<gene>
    <name evidence="8" type="ORF">FHX41_5632</name>
</gene>
<dbReference type="InterPro" id="IPR000064">
    <property type="entry name" value="NLP_P60_dom"/>
</dbReference>
<comment type="caution">
    <text evidence="8">The sequence shown here is derived from an EMBL/GenBank/DDBJ whole genome shotgun (WGS) entry which is preliminary data.</text>
</comment>
<dbReference type="GO" id="GO:0008234">
    <property type="term" value="F:cysteine-type peptidase activity"/>
    <property type="evidence" value="ECO:0007669"/>
    <property type="project" value="UniProtKB-KW"/>
</dbReference>
<feature type="region of interest" description="Disordered" evidence="6">
    <location>
        <begin position="270"/>
        <end position="290"/>
    </location>
</feature>
<feature type="coiled-coil region" evidence="5">
    <location>
        <begin position="117"/>
        <end position="144"/>
    </location>
</feature>
<dbReference type="GO" id="GO:0006508">
    <property type="term" value="P:proteolysis"/>
    <property type="evidence" value="ECO:0007669"/>
    <property type="project" value="UniProtKB-KW"/>
</dbReference>
<dbReference type="InterPro" id="IPR038765">
    <property type="entry name" value="Papain-like_cys_pep_sf"/>
</dbReference>